<keyword evidence="2" id="KW-0808">Transferase</keyword>
<organism evidence="2 3">
    <name type="scientific">Acrodontium crateriforme</name>
    <dbReference type="NCBI Taxonomy" id="150365"/>
    <lineage>
        <taxon>Eukaryota</taxon>
        <taxon>Fungi</taxon>
        <taxon>Dikarya</taxon>
        <taxon>Ascomycota</taxon>
        <taxon>Pezizomycotina</taxon>
        <taxon>Dothideomycetes</taxon>
        <taxon>Dothideomycetidae</taxon>
        <taxon>Mycosphaerellales</taxon>
        <taxon>Teratosphaeriaceae</taxon>
        <taxon>Acrodontium</taxon>
    </lineage>
</organism>
<dbReference type="InterPro" id="IPR011009">
    <property type="entry name" value="Kinase-like_dom_sf"/>
</dbReference>
<name>A0AAQ3M770_9PEZI</name>
<reference evidence="2 3" key="1">
    <citation type="submission" date="2023-11" db="EMBL/GenBank/DDBJ databases">
        <title>An acidophilic fungus is an integral part of prey digestion in a carnivorous sundew plant.</title>
        <authorList>
            <person name="Tsai I.J."/>
        </authorList>
    </citation>
    <scope>NUCLEOTIDE SEQUENCE [LARGE SCALE GENOMIC DNA]</scope>
    <source>
        <strain evidence="2">169a</strain>
    </source>
</reference>
<dbReference type="PANTHER" id="PTHR44167">
    <property type="entry name" value="OVARIAN-SPECIFIC SERINE/THREONINE-PROTEIN KINASE LOK-RELATED"/>
    <property type="match status" value="1"/>
</dbReference>
<dbReference type="InterPro" id="IPR000719">
    <property type="entry name" value="Prot_kinase_dom"/>
</dbReference>
<keyword evidence="3" id="KW-1185">Reference proteome</keyword>
<dbReference type="SMART" id="SM00220">
    <property type="entry name" value="S_TKc"/>
    <property type="match status" value="1"/>
</dbReference>
<dbReference type="Gene3D" id="1.10.510.10">
    <property type="entry name" value="Transferase(Phosphotransferase) domain 1"/>
    <property type="match status" value="1"/>
</dbReference>
<dbReference type="GO" id="GO:0044773">
    <property type="term" value="P:mitotic DNA damage checkpoint signaling"/>
    <property type="evidence" value="ECO:0007669"/>
    <property type="project" value="TreeGrafter"/>
</dbReference>
<dbReference type="Proteomes" id="UP001303373">
    <property type="component" value="Chromosome 9"/>
</dbReference>
<accession>A0AAQ3M770</accession>
<dbReference type="InterPro" id="IPR008271">
    <property type="entry name" value="Ser/Thr_kinase_AS"/>
</dbReference>
<dbReference type="GO" id="GO:0005524">
    <property type="term" value="F:ATP binding"/>
    <property type="evidence" value="ECO:0007669"/>
    <property type="project" value="InterPro"/>
</dbReference>
<sequence length="354" mass="40472">MHAYTHAHTYYLLTFARVTTNIASMLRTAARMATSVLTKPTDYVGASGLTYHFKELIQQRPHLGGVWIAETRTGQFLLKDVPKSYFQNFNEDIRPRLSEHPNLRLPVDVVPKQHIFIYNYLSHDFLSLVRSSLPAQARKRILYETLIGLKELHERDIVHLDIKPDNVVVDCHAGGQETIIGKIQIADFENSVWLQPGKNVEGMLAGNENWRSPEAHVRAKLNKPTDMFSFGIMCIYAILGRVIFGRDKDFDYQESQGNIAPVIRLQRQISYFGDEKGVQGLLEHVGHSDVCEVLRAMWEDRNQAAIPYKHFSTWPEITDECFRDLILKLTNLDPGSRLTAREALGHPWFTTTDA</sequence>
<keyword evidence="2" id="KW-0418">Kinase</keyword>
<dbReference type="PANTHER" id="PTHR44167:SF30">
    <property type="entry name" value="PHOSPHORYLASE KINASE"/>
    <property type="match status" value="1"/>
</dbReference>
<gene>
    <name evidence="2" type="ORF">R9X50_00597700</name>
</gene>
<feature type="domain" description="Protein kinase" evidence="1">
    <location>
        <begin position="38"/>
        <end position="349"/>
    </location>
</feature>
<evidence type="ECO:0000313" key="2">
    <source>
        <dbReference type="EMBL" id="WPH03102.1"/>
    </source>
</evidence>
<dbReference type="SUPFAM" id="SSF56112">
    <property type="entry name" value="Protein kinase-like (PK-like)"/>
    <property type="match status" value="1"/>
</dbReference>
<dbReference type="PROSITE" id="PS50011">
    <property type="entry name" value="PROTEIN_KINASE_DOM"/>
    <property type="match status" value="1"/>
</dbReference>
<dbReference type="GO" id="GO:0005634">
    <property type="term" value="C:nucleus"/>
    <property type="evidence" value="ECO:0007669"/>
    <property type="project" value="TreeGrafter"/>
</dbReference>
<dbReference type="PROSITE" id="PS00108">
    <property type="entry name" value="PROTEIN_KINASE_ST"/>
    <property type="match status" value="1"/>
</dbReference>
<dbReference type="Pfam" id="PF00069">
    <property type="entry name" value="Pkinase"/>
    <property type="match status" value="1"/>
</dbReference>
<evidence type="ECO:0000313" key="3">
    <source>
        <dbReference type="Proteomes" id="UP001303373"/>
    </source>
</evidence>
<evidence type="ECO:0000259" key="1">
    <source>
        <dbReference type="PROSITE" id="PS50011"/>
    </source>
</evidence>
<dbReference type="AlphaFoldDB" id="A0AAQ3M770"/>
<proteinExistence type="predicted"/>
<dbReference type="EMBL" id="CP138588">
    <property type="protein sequence ID" value="WPH03102.1"/>
    <property type="molecule type" value="Genomic_DNA"/>
</dbReference>
<protein>
    <submittedName>
        <fullName evidence="2">Kinase domain-containing protein</fullName>
    </submittedName>
</protein>
<dbReference type="GO" id="GO:0004674">
    <property type="term" value="F:protein serine/threonine kinase activity"/>
    <property type="evidence" value="ECO:0007669"/>
    <property type="project" value="TreeGrafter"/>
</dbReference>